<comment type="caution">
    <text evidence="3">The sequence shown here is derived from an EMBL/GenBank/DDBJ whole genome shotgun (WGS) entry which is preliminary data.</text>
</comment>
<dbReference type="GO" id="GO:0016209">
    <property type="term" value="F:antioxidant activity"/>
    <property type="evidence" value="ECO:0007669"/>
    <property type="project" value="InterPro"/>
</dbReference>
<feature type="compositionally biased region" description="Low complexity" evidence="1">
    <location>
        <begin position="102"/>
        <end position="111"/>
    </location>
</feature>
<dbReference type="InterPro" id="IPR036249">
    <property type="entry name" value="Thioredoxin-like_sf"/>
</dbReference>
<dbReference type="InterPro" id="IPR000866">
    <property type="entry name" value="AhpC/TSA"/>
</dbReference>
<feature type="compositionally biased region" description="Acidic residues" evidence="1">
    <location>
        <begin position="46"/>
        <end position="94"/>
    </location>
</feature>
<reference evidence="3" key="2">
    <citation type="journal article" date="2021" name="PeerJ">
        <title>Extensive microbial diversity within the chicken gut microbiome revealed by metagenomics and culture.</title>
        <authorList>
            <person name="Gilroy R."/>
            <person name="Ravi A."/>
            <person name="Getino M."/>
            <person name="Pursley I."/>
            <person name="Horton D.L."/>
            <person name="Alikhan N.F."/>
            <person name="Baker D."/>
            <person name="Gharbi K."/>
            <person name="Hall N."/>
            <person name="Watson M."/>
            <person name="Adriaenssens E.M."/>
            <person name="Foster-Nyarko E."/>
            <person name="Jarju S."/>
            <person name="Secka A."/>
            <person name="Antonio M."/>
            <person name="Oren A."/>
            <person name="Chaudhuri R.R."/>
            <person name="La Ragione R."/>
            <person name="Hildebrand F."/>
            <person name="Pallen M.J."/>
        </authorList>
    </citation>
    <scope>NUCLEOTIDE SEQUENCE</scope>
    <source>
        <strain evidence="3">ChiBcec2-4451</strain>
    </source>
</reference>
<protein>
    <submittedName>
        <fullName evidence="3">Redoxin domain-containing protein</fullName>
    </submittedName>
</protein>
<dbReference type="PANTHER" id="PTHR42852">
    <property type="entry name" value="THIOL:DISULFIDE INTERCHANGE PROTEIN DSBE"/>
    <property type="match status" value="1"/>
</dbReference>
<dbReference type="InterPro" id="IPR050553">
    <property type="entry name" value="Thioredoxin_ResA/DsbE_sf"/>
</dbReference>
<dbReference type="PANTHER" id="PTHR42852:SF17">
    <property type="entry name" value="THIOREDOXIN-LIKE PROTEIN HI_1115"/>
    <property type="match status" value="1"/>
</dbReference>
<name>A0A9D1NW05_9FIRM</name>
<dbReference type="Proteomes" id="UP000886723">
    <property type="component" value="Unassembled WGS sequence"/>
</dbReference>
<evidence type="ECO:0000313" key="3">
    <source>
        <dbReference type="EMBL" id="HIV13508.1"/>
    </source>
</evidence>
<dbReference type="InterPro" id="IPR013766">
    <property type="entry name" value="Thioredoxin_domain"/>
</dbReference>
<evidence type="ECO:0000256" key="1">
    <source>
        <dbReference type="SAM" id="MobiDB-lite"/>
    </source>
</evidence>
<evidence type="ECO:0000313" key="4">
    <source>
        <dbReference type="Proteomes" id="UP000886723"/>
    </source>
</evidence>
<dbReference type="EMBL" id="DVON01000213">
    <property type="protein sequence ID" value="HIV13508.1"/>
    <property type="molecule type" value="Genomic_DNA"/>
</dbReference>
<feature type="domain" description="Thioredoxin" evidence="2">
    <location>
        <begin position="126"/>
        <end position="267"/>
    </location>
</feature>
<accession>A0A9D1NW05</accession>
<dbReference type="Pfam" id="PF00578">
    <property type="entry name" value="AhpC-TSA"/>
    <property type="match status" value="1"/>
</dbReference>
<reference evidence="3" key="1">
    <citation type="submission" date="2020-10" db="EMBL/GenBank/DDBJ databases">
        <authorList>
            <person name="Gilroy R."/>
        </authorList>
    </citation>
    <scope>NUCLEOTIDE SEQUENCE</scope>
    <source>
        <strain evidence="3">ChiBcec2-4451</strain>
    </source>
</reference>
<dbReference type="Gene3D" id="3.40.30.10">
    <property type="entry name" value="Glutaredoxin"/>
    <property type="match status" value="1"/>
</dbReference>
<dbReference type="SUPFAM" id="SSF52833">
    <property type="entry name" value="Thioredoxin-like"/>
    <property type="match status" value="1"/>
</dbReference>
<dbReference type="PROSITE" id="PS00194">
    <property type="entry name" value="THIOREDOXIN_1"/>
    <property type="match status" value="1"/>
</dbReference>
<feature type="region of interest" description="Disordered" evidence="1">
    <location>
        <begin position="40"/>
        <end position="129"/>
    </location>
</feature>
<gene>
    <name evidence="3" type="ORF">IAA63_10270</name>
</gene>
<evidence type="ECO:0000259" key="2">
    <source>
        <dbReference type="PROSITE" id="PS51352"/>
    </source>
</evidence>
<dbReference type="CDD" id="cd02966">
    <property type="entry name" value="TlpA_like_family"/>
    <property type="match status" value="1"/>
</dbReference>
<proteinExistence type="predicted"/>
<organism evidence="3 4">
    <name type="scientific">Candidatus Pullilachnospira stercoravium</name>
    <dbReference type="NCBI Taxonomy" id="2840913"/>
    <lineage>
        <taxon>Bacteria</taxon>
        <taxon>Bacillati</taxon>
        <taxon>Bacillota</taxon>
        <taxon>Clostridia</taxon>
        <taxon>Lachnospirales</taxon>
        <taxon>Lachnospiraceae</taxon>
        <taxon>Lachnospiraceae incertae sedis</taxon>
        <taxon>Candidatus Pullilachnospira</taxon>
    </lineage>
</organism>
<sequence length="272" mass="29437">MKKYGKTIGLLAVLILLVAGAGIAYTALKDQVDAPSALDQMTQTEDGSEEGQDDTVEESDAVEDGTAEDGGAVEEDSTAEEDGVVEADDAAGEDSAEKDGAAEGSETAEAGQDADSGTDAEADDTSSQRQQAVDFTVFDAEGQEVKLSDFFGKPVVVNFWATWCGYCKQEMPDFQEVYEEYKDQVHFLMIQSTDGSRETKEMGEAYIQEEGYSFPVYYDENREAVYVYSVYSLPTTILLDAEGRVAAYNPGLVEKEPLTAAIETLLEEQESG</sequence>
<dbReference type="InterPro" id="IPR017937">
    <property type="entry name" value="Thioredoxin_CS"/>
</dbReference>
<dbReference type="PROSITE" id="PS51352">
    <property type="entry name" value="THIOREDOXIN_2"/>
    <property type="match status" value="1"/>
</dbReference>
<dbReference type="AlphaFoldDB" id="A0A9D1NW05"/>
<dbReference type="GO" id="GO:0016491">
    <property type="term" value="F:oxidoreductase activity"/>
    <property type="evidence" value="ECO:0007669"/>
    <property type="project" value="InterPro"/>
</dbReference>